<comment type="caution">
    <text evidence="2">The sequence shown here is derived from an EMBL/GenBank/DDBJ whole genome shotgun (WGS) entry which is preliminary data.</text>
</comment>
<reference evidence="2 3" key="1">
    <citation type="journal article" date="2016" name="Nat. Commun.">
        <title>Thousands of microbial genomes shed light on interconnected biogeochemical processes in an aquifer system.</title>
        <authorList>
            <person name="Anantharaman K."/>
            <person name="Brown C.T."/>
            <person name="Hug L.A."/>
            <person name="Sharon I."/>
            <person name="Castelle C.J."/>
            <person name="Probst A.J."/>
            <person name="Thomas B.C."/>
            <person name="Singh A."/>
            <person name="Wilkins M.J."/>
            <person name="Karaoz U."/>
            <person name="Brodie E.L."/>
            <person name="Williams K.H."/>
            <person name="Hubbard S.S."/>
            <person name="Banfield J.F."/>
        </authorList>
    </citation>
    <scope>NUCLEOTIDE SEQUENCE [LARGE SCALE GENOMIC DNA]</scope>
</reference>
<name>A0A1F6VG25_9BACT</name>
<evidence type="ECO:0000313" key="2">
    <source>
        <dbReference type="EMBL" id="OGI68570.1"/>
    </source>
</evidence>
<feature type="coiled-coil region" evidence="1">
    <location>
        <begin position="29"/>
        <end position="56"/>
    </location>
</feature>
<dbReference type="EMBL" id="MFTS01000003">
    <property type="protein sequence ID" value="OGI68570.1"/>
    <property type="molecule type" value="Genomic_DNA"/>
</dbReference>
<gene>
    <name evidence="2" type="ORF">A2738_01675</name>
</gene>
<dbReference type="Proteomes" id="UP000178235">
    <property type="component" value="Unassembled WGS sequence"/>
</dbReference>
<evidence type="ECO:0000313" key="3">
    <source>
        <dbReference type="Proteomes" id="UP000178235"/>
    </source>
</evidence>
<protein>
    <submittedName>
        <fullName evidence="2">Uncharacterized protein</fullName>
    </submittedName>
</protein>
<accession>A0A1F6VG25</accession>
<proteinExistence type="predicted"/>
<sequence>MKKKIETKKMTIDKLAIMMNNGFESIESRMATKDDIKGLKNEIEGVKKNVNDIRKDVSSNTKVSNLMLKEISAIHEDNKRFRETVASLNMDGVSYNRRIENLTIRVEKLEIKK</sequence>
<organism evidence="2 3">
    <name type="scientific">Candidatus Nomurabacteria bacterium RIFCSPHIGHO2_01_FULL_42_15</name>
    <dbReference type="NCBI Taxonomy" id="1801742"/>
    <lineage>
        <taxon>Bacteria</taxon>
        <taxon>Candidatus Nomuraibacteriota</taxon>
    </lineage>
</organism>
<dbReference type="AlphaFoldDB" id="A0A1F6VG25"/>
<keyword evidence="1" id="KW-0175">Coiled coil</keyword>
<evidence type="ECO:0000256" key="1">
    <source>
        <dbReference type="SAM" id="Coils"/>
    </source>
</evidence>